<dbReference type="InterPro" id="IPR000297">
    <property type="entry name" value="PPIase_PpiC"/>
</dbReference>
<dbReference type="GO" id="GO:0005886">
    <property type="term" value="C:plasma membrane"/>
    <property type="evidence" value="ECO:0007669"/>
    <property type="project" value="UniProtKB-SubCell"/>
</dbReference>
<name>A0A6S6TBJ3_9BACT</name>
<evidence type="ECO:0000256" key="1">
    <source>
        <dbReference type="ARBA" id="ARBA00004401"/>
    </source>
</evidence>
<keyword evidence="4" id="KW-1133">Transmembrane helix</keyword>
<dbReference type="PANTHER" id="PTHR47529:SF1">
    <property type="entry name" value="PERIPLASMIC CHAPERONE PPID"/>
    <property type="match status" value="1"/>
</dbReference>
<evidence type="ECO:0000259" key="8">
    <source>
        <dbReference type="Pfam" id="PF13145"/>
    </source>
</evidence>
<dbReference type="InterPro" id="IPR052029">
    <property type="entry name" value="PpiD_chaperone"/>
</dbReference>
<keyword evidence="6" id="KW-0143">Chaperone</keyword>
<comment type="similarity">
    <text evidence="7">Belongs to the PpiD chaperone family.</text>
</comment>
<feature type="domain" description="PpiC" evidence="8">
    <location>
        <begin position="236"/>
        <end position="356"/>
    </location>
</feature>
<evidence type="ECO:0000256" key="2">
    <source>
        <dbReference type="ARBA" id="ARBA00022475"/>
    </source>
</evidence>
<dbReference type="InterPro" id="IPR027304">
    <property type="entry name" value="Trigger_fact/SurA_dom_sf"/>
</dbReference>
<evidence type="ECO:0000256" key="3">
    <source>
        <dbReference type="ARBA" id="ARBA00022692"/>
    </source>
</evidence>
<dbReference type="Gene3D" id="1.10.4030.10">
    <property type="entry name" value="Porin chaperone SurA, peptide-binding domain"/>
    <property type="match status" value="1"/>
</dbReference>
<keyword evidence="9" id="KW-0413">Isomerase</keyword>
<keyword evidence="5" id="KW-0472">Membrane</keyword>
<comment type="subcellular location">
    <subcellularLocation>
        <location evidence="1">Cell membrane</location>
        <topology evidence="1">Single-pass type II membrane protein</topology>
    </subcellularLocation>
</comment>
<dbReference type="Pfam" id="PF13624">
    <property type="entry name" value="SurA_N_3"/>
    <property type="match status" value="1"/>
</dbReference>
<reference evidence="9" key="1">
    <citation type="submission" date="2020-01" db="EMBL/GenBank/DDBJ databases">
        <authorList>
            <person name="Meier V. D."/>
            <person name="Meier V D."/>
        </authorList>
    </citation>
    <scope>NUCLEOTIDE SEQUENCE</scope>
    <source>
        <strain evidence="9">HLG_WM_MAG_03</strain>
    </source>
</reference>
<organism evidence="9">
    <name type="scientific">uncultured Sulfurovum sp</name>
    <dbReference type="NCBI Taxonomy" id="269237"/>
    <lineage>
        <taxon>Bacteria</taxon>
        <taxon>Pseudomonadati</taxon>
        <taxon>Campylobacterota</taxon>
        <taxon>Epsilonproteobacteria</taxon>
        <taxon>Campylobacterales</taxon>
        <taxon>Sulfurovaceae</taxon>
        <taxon>Sulfurovum</taxon>
        <taxon>environmental samples</taxon>
    </lineage>
</organism>
<evidence type="ECO:0000313" key="9">
    <source>
        <dbReference type="EMBL" id="CAA6818192.1"/>
    </source>
</evidence>
<dbReference type="Pfam" id="PF13145">
    <property type="entry name" value="Rotamase_2"/>
    <property type="match status" value="1"/>
</dbReference>
<sequence length="483" mass="55266">MISWMQNNNKFTVIVMWIAALSFILAGAVGGAGGLRSNTIGKVGEIELTKDKFQMEYSNLFNRYNQMMQGKFDDAQAKQMGLQDQVINNMAAQAKILNLAKEFGIIVTEKETGERLASYPAFQNEGNFDRKAYDAYILNSGLSNETFENNLRDQLTIEKTFKLLNANGLENEYNAFQIAFEVADKLKYTILTNQDVNITTTEEKLKEFWEPRKEQFKTAKQYTLDIQWTETKNTEVSEADIKAHYDENRFNYTDKDGKISDFKDVKEWVKEATQIAKSKKSALKRYLQFKKGELKADETLTLDINDPKLSKELWSAIETQKVDALLKPKVVENQYASVRIVNIVNPVVKDFLQVKEQITPLYKEQANKEALSKLAEEKLTNIDKLDLNVSSFITIDNTETQKLGINEQETANFTSKLFTSEEEKGIIPIGSKVIVYKIIEQKLIPLESNETKVMHQNADTVKNQGFQANLMKALDKKYPTKLY</sequence>
<keyword evidence="3" id="KW-0812">Transmembrane</keyword>
<evidence type="ECO:0000256" key="6">
    <source>
        <dbReference type="ARBA" id="ARBA00023186"/>
    </source>
</evidence>
<keyword evidence="2" id="KW-1003">Cell membrane</keyword>
<gene>
    <name evidence="9" type="ORF">HELGO_WM20425</name>
</gene>
<protein>
    <submittedName>
        <fullName evidence="9">Peptidyl-prolyl cis-trans isomerase PpiD</fullName>
    </submittedName>
</protein>
<evidence type="ECO:0000256" key="4">
    <source>
        <dbReference type="ARBA" id="ARBA00022989"/>
    </source>
</evidence>
<evidence type="ECO:0000256" key="7">
    <source>
        <dbReference type="ARBA" id="ARBA00038408"/>
    </source>
</evidence>
<dbReference type="AlphaFoldDB" id="A0A6S6TBJ3"/>
<proteinExistence type="inferred from homology"/>
<evidence type="ECO:0000256" key="5">
    <source>
        <dbReference type="ARBA" id="ARBA00023136"/>
    </source>
</evidence>
<dbReference type="SUPFAM" id="SSF109998">
    <property type="entry name" value="Triger factor/SurA peptide-binding domain-like"/>
    <property type="match status" value="1"/>
</dbReference>
<dbReference type="EMBL" id="CACVAR010000286">
    <property type="protein sequence ID" value="CAA6818192.1"/>
    <property type="molecule type" value="Genomic_DNA"/>
</dbReference>
<dbReference type="GO" id="GO:0003755">
    <property type="term" value="F:peptidyl-prolyl cis-trans isomerase activity"/>
    <property type="evidence" value="ECO:0007669"/>
    <property type="project" value="InterPro"/>
</dbReference>
<accession>A0A6S6TBJ3</accession>
<dbReference type="PANTHER" id="PTHR47529">
    <property type="entry name" value="PEPTIDYL-PROLYL CIS-TRANS ISOMERASE D"/>
    <property type="match status" value="1"/>
</dbReference>